<proteinExistence type="predicted"/>
<reference evidence="2" key="1">
    <citation type="submission" date="2016-04" db="EMBL/GenBank/DDBJ databases">
        <authorList>
            <person name="Strapagiel D."/>
            <person name="Borowka P."/>
            <person name="Marciniak B."/>
            <person name="Bakula Z."/>
            <person name="Van Ingen J."/>
            <person name="Safianowska A."/>
            <person name="Dziadek J."/>
            <person name="Jagielski T."/>
        </authorList>
    </citation>
    <scope>NUCLEOTIDE SEQUENCE [LARGE SCALE GENOMIC DNA]</scope>
    <source>
        <strain evidence="2">1010001458</strain>
    </source>
</reference>
<organism evidence="1 2">
    <name type="scientific">Mycobacterium ostraviense</name>
    <dbReference type="NCBI Taxonomy" id="2738409"/>
    <lineage>
        <taxon>Bacteria</taxon>
        <taxon>Bacillati</taxon>
        <taxon>Actinomycetota</taxon>
        <taxon>Actinomycetes</taxon>
        <taxon>Mycobacteriales</taxon>
        <taxon>Mycobacteriaceae</taxon>
        <taxon>Mycobacterium</taxon>
    </lineage>
</organism>
<keyword evidence="2" id="KW-1185">Reference proteome</keyword>
<evidence type="ECO:0000313" key="2">
    <source>
        <dbReference type="Proteomes" id="UP000077342"/>
    </source>
</evidence>
<comment type="caution">
    <text evidence="1">The sequence shown here is derived from an EMBL/GenBank/DDBJ whole genome shotgun (WGS) entry which is preliminary data.</text>
</comment>
<name>A0A164B405_9MYCO</name>
<dbReference type="Proteomes" id="UP000077342">
    <property type="component" value="Unassembled WGS sequence"/>
</dbReference>
<sequence>MRTLYNSTLEVRALPITAIGINGVRYSSIVDTGVLGNDFRDVLFVLVTGAVTDGTHAVTVEESDSASSGFADVESYRVQGSLPSIGSADDFRVEGLSFGVRPTKQYLRLKITSSGVTSGGTIGAVALLSAGSAAPALRTGS</sequence>
<dbReference type="EMBL" id="LWCI01000100">
    <property type="protein sequence ID" value="KZS63093.1"/>
    <property type="molecule type" value="Genomic_DNA"/>
</dbReference>
<accession>A0A164B405</accession>
<dbReference type="RefSeq" id="WP_075510325.1">
    <property type="nucleotide sequence ID" value="NZ_LWCI01000100.1"/>
</dbReference>
<gene>
    <name evidence="1" type="ORF">A4G28_04470</name>
</gene>
<dbReference type="AlphaFoldDB" id="A0A164B405"/>
<evidence type="ECO:0000313" key="1">
    <source>
        <dbReference type="EMBL" id="KZS63093.1"/>
    </source>
</evidence>
<protein>
    <submittedName>
        <fullName evidence="1">Uncharacterized protein</fullName>
    </submittedName>
</protein>